<dbReference type="EMBL" id="ML210403">
    <property type="protein sequence ID" value="TFK18416.1"/>
    <property type="molecule type" value="Genomic_DNA"/>
</dbReference>
<proteinExistence type="predicted"/>
<feature type="non-terminal residue" evidence="1">
    <location>
        <position position="190"/>
    </location>
</feature>
<protein>
    <recommendedName>
        <fullName evidence="3">Prolyl 4-hydroxylase alpha subunit Fe(2+) 2OG dioxygenase domain-containing protein</fullName>
    </recommendedName>
</protein>
<dbReference type="Proteomes" id="UP000307440">
    <property type="component" value="Unassembled WGS sequence"/>
</dbReference>
<organism evidence="1 2">
    <name type="scientific">Coprinopsis marcescibilis</name>
    <name type="common">Agaric fungus</name>
    <name type="synonym">Psathyrella marcescibilis</name>
    <dbReference type="NCBI Taxonomy" id="230819"/>
    <lineage>
        <taxon>Eukaryota</taxon>
        <taxon>Fungi</taxon>
        <taxon>Dikarya</taxon>
        <taxon>Basidiomycota</taxon>
        <taxon>Agaricomycotina</taxon>
        <taxon>Agaricomycetes</taxon>
        <taxon>Agaricomycetidae</taxon>
        <taxon>Agaricales</taxon>
        <taxon>Agaricineae</taxon>
        <taxon>Psathyrellaceae</taxon>
        <taxon>Coprinopsis</taxon>
    </lineage>
</organism>
<dbReference type="Gene3D" id="3.60.130.30">
    <property type="match status" value="1"/>
</dbReference>
<evidence type="ECO:0000313" key="1">
    <source>
        <dbReference type="EMBL" id="TFK18416.1"/>
    </source>
</evidence>
<accession>A0A5C3KE75</accession>
<evidence type="ECO:0000313" key="2">
    <source>
        <dbReference type="Proteomes" id="UP000307440"/>
    </source>
</evidence>
<reference evidence="1 2" key="1">
    <citation type="journal article" date="2019" name="Nat. Ecol. Evol.">
        <title>Megaphylogeny resolves global patterns of mushroom evolution.</title>
        <authorList>
            <person name="Varga T."/>
            <person name="Krizsan K."/>
            <person name="Foldi C."/>
            <person name="Dima B."/>
            <person name="Sanchez-Garcia M."/>
            <person name="Sanchez-Ramirez S."/>
            <person name="Szollosi G.J."/>
            <person name="Szarkandi J.G."/>
            <person name="Papp V."/>
            <person name="Albert L."/>
            <person name="Andreopoulos W."/>
            <person name="Angelini C."/>
            <person name="Antonin V."/>
            <person name="Barry K.W."/>
            <person name="Bougher N.L."/>
            <person name="Buchanan P."/>
            <person name="Buyck B."/>
            <person name="Bense V."/>
            <person name="Catcheside P."/>
            <person name="Chovatia M."/>
            <person name="Cooper J."/>
            <person name="Damon W."/>
            <person name="Desjardin D."/>
            <person name="Finy P."/>
            <person name="Geml J."/>
            <person name="Haridas S."/>
            <person name="Hughes K."/>
            <person name="Justo A."/>
            <person name="Karasinski D."/>
            <person name="Kautmanova I."/>
            <person name="Kiss B."/>
            <person name="Kocsube S."/>
            <person name="Kotiranta H."/>
            <person name="LaButti K.M."/>
            <person name="Lechner B.E."/>
            <person name="Liimatainen K."/>
            <person name="Lipzen A."/>
            <person name="Lukacs Z."/>
            <person name="Mihaltcheva S."/>
            <person name="Morgado L.N."/>
            <person name="Niskanen T."/>
            <person name="Noordeloos M.E."/>
            <person name="Ohm R.A."/>
            <person name="Ortiz-Santana B."/>
            <person name="Ovrebo C."/>
            <person name="Racz N."/>
            <person name="Riley R."/>
            <person name="Savchenko A."/>
            <person name="Shiryaev A."/>
            <person name="Soop K."/>
            <person name="Spirin V."/>
            <person name="Szebenyi C."/>
            <person name="Tomsovsky M."/>
            <person name="Tulloss R.E."/>
            <person name="Uehling J."/>
            <person name="Grigoriev I.V."/>
            <person name="Vagvolgyi C."/>
            <person name="Papp T."/>
            <person name="Martin F.M."/>
            <person name="Miettinen O."/>
            <person name="Hibbett D.S."/>
            <person name="Nagy L.G."/>
        </authorList>
    </citation>
    <scope>NUCLEOTIDE SEQUENCE [LARGE SCALE GENOMIC DNA]</scope>
    <source>
        <strain evidence="1 2">CBS 121175</strain>
    </source>
</reference>
<gene>
    <name evidence="1" type="ORF">FA15DRAFT_565693</name>
</gene>
<sequence>HRRGRFPAVNVGTSYGQGSKKPANLRHHDVELVERLLRDKDVQRLATFGSYSFSLWAPRLYGYYKEKLDALFTRMPELQRNFCKSVFPRAAFNLGTQVCTVDHRDCMNCPFGWCTIHALGNFNHRKGGHLVLPDLKLVIEFPSGSVVLMPSATLTHSNTKVLKGQTRFSFTQYCPGGLFRFVDNDFQTEE</sequence>
<name>A0A5C3KE75_COPMA</name>
<keyword evidence="2" id="KW-1185">Reference proteome</keyword>
<dbReference type="OrthoDB" id="3020801at2759"/>
<evidence type="ECO:0008006" key="3">
    <source>
        <dbReference type="Google" id="ProtNLM"/>
    </source>
</evidence>
<dbReference type="AlphaFoldDB" id="A0A5C3KE75"/>
<feature type="non-terminal residue" evidence="1">
    <location>
        <position position="1"/>
    </location>
</feature>